<dbReference type="GeneID" id="72992923"/>
<keyword evidence="1" id="KW-0614">Plasmid</keyword>
<dbReference type="RefSeq" id="WP_012778793.1">
    <property type="nucleotide sequence ID" value="NC_012987.1"/>
</dbReference>
<dbReference type="EMBL" id="FP103043">
    <property type="protein sequence ID" value="CAX17045.1"/>
    <property type="molecule type" value="Genomic_DNA"/>
</dbReference>
<evidence type="ECO:0000313" key="1">
    <source>
        <dbReference type="EMBL" id="CAX17045.1"/>
    </source>
</evidence>
<dbReference type="AlphaFoldDB" id="C7CN15"/>
<sequence length="155" mass="17003">MRAVRGGAHAYKGKTIETGFFDLPGAENISAILFSNAGTLAKFDRMGIAAGFEGTGYTYIRRGFRFDPEPNAVRPMPFVERVDRPGYVEYWADELQVFHNPNAKYPLHEGVFSGVTQNFFKDGQQMSMTPDGCVLASQTIIIGVRSEATVAAGLE</sequence>
<dbReference type="KEGG" id="mdi:p1METDI0055"/>
<dbReference type="Proteomes" id="UP000008070">
    <property type="component" value="Plasmid p1METDI"/>
</dbReference>
<reference evidence="2" key="1">
    <citation type="journal article" date="2009" name="PLoS ONE">
        <title>Methylobacterium genome sequences: a reference blueprint to investigate microbial metabolism of C1 compounds from natural and industrial sources.</title>
        <authorList>
            <person name="Vuilleumier S."/>
            <person name="Chistoserdova L."/>
            <person name="Lee M.-C."/>
            <person name="Bringel F."/>
            <person name="Lajus A."/>
            <person name="Zhou Y."/>
            <person name="Gourion B."/>
            <person name="Barbe V."/>
            <person name="Chang J."/>
            <person name="Cruveiller S."/>
            <person name="Dossat C."/>
            <person name="Gillett W."/>
            <person name="Gruffaz C."/>
            <person name="Haugen E."/>
            <person name="Hourcade E."/>
            <person name="Levy R."/>
            <person name="Mangenot S."/>
            <person name="Muller E."/>
            <person name="Nadalig T."/>
            <person name="Pagni M."/>
            <person name="Penny C."/>
            <person name="Peyraud R."/>
            <person name="Robinson D.G."/>
            <person name="Roche D."/>
            <person name="Rouy Z."/>
            <person name="Saenampechek C."/>
            <person name="Salvignol G."/>
            <person name="Vallenet D."/>
            <person name="Wu Z."/>
            <person name="Marx C.J."/>
            <person name="Vorholt J.A."/>
            <person name="Olson M.V."/>
            <person name="Kaul R."/>
            <person name="Weissenbach J."/>
            <person name="Medigue C."/>
            <person name="Lidstrom M.E."/>
        </authorList>
    </citation>
    <scope>NUCLEOTIDE SEQUENCE [LARGE SCALE GENOMIC DNA]</scope>
    <source>
        <strain evidence="2">DSM 6343 / CIP 106787 / DM4</strain>
        <plasmid evidence="2">p1METDI</plasmid>
    </source>
</reference>
<dbReference type="HOGENOM" id="CLU_1693438_0_0_5"/>
<accession>C7CN15</accession>
<evidence type="ECO:0000313" key="2">
    <source>
        <dbReference type="Proteomes" id="UP000008070"/>
    </source>
</evidence>
<proteinExistence type="predicted"/>
<gene>
    <name evidence="1" type="ORF">METD_P1METDI0055</name>
</gene>
<geneLocation type="plasmid" evidence="1 2">
    <name>p1METDI</name>
</geneLocation>
<name>C7CN15_METED</name>
<organism evidence="1 2">
    <name type="scientific">Methylorubrum extorquens (strain DSM 6343 / CIP 106787 / DM4)</name>
    <name type="common">Methylobacterium extorquens</name>
    <dbReference type="NCBI Taxonomy" id="661410"/>
    <lineage>
        <taxon>Bacteria</taxon>
        <taxon>Pseudomonadati</taxon>
        <taxon>Pseudomonadota</taxon>
        <taxon>Alphaproteobacteria</taxon>
        <taxon>Hyphomicrobiales</taxon>
        <taxon>Methylobacteriaceae</taxon>
        <taxon>Methylorubrum</taxon>
    </lineage>
</organism>
<protein>
    <submittedName>
        <fullName evidence="1">Uncharacterized protein</fullName>
    </submittedName>
</protein>